<organism evidence="8 9">
    <name type="scientific">Actinomadura syzygii</name>
    <dbReference type="NCBI Taxonomy" id="1427538"/>
    <lineage>
        <taxon>Bacteria</taxon>
        <taxon>Bacillati</taxon>
        <taxon>Actinomycetota</taxon>
        <taxon>Actinomycetes</taxon>
        <taxon>Streptosporangiales</taxon>
        <taxon>Thermomonosporaceae</taxon>
        <taxon>Actinomadura</taxon>
    </lineage>
</organism>
<dbReference type="GO" id="GO:0015658">
    <property type="term" value="F:branched-chain amino acid transmembrane transporter activity"/>
    <property type="evidence" value="ECO:0007669"/>
    <property type="project" value="InterPro"/>
</dbReference>
<evidence type="ECO:0000256" key="2">
    <source>
        <dbReference type="ARBA" id="ARBA00022475"/>
    </source>
</evidence>
<reference evidence="8 9" key="1">
    <citation type="submission" date="2019-08" db="EMBL/GenBank/DDBJ databases">
        <title>Actinomadura sp. nov. CYP1-5 isolated from mountain soil.</title>
        <authorList>
            <person name="Songsumanus A."/>
            <person name="Kuncharoen N."/>
            <person name="Kudo T."/>
            <person name="Yuki M."/>
            <person name="Igarashi Y."/>
            <person name="Tanasupawat S."/>
        </authorList>
    </citation>
    <scope>NUCLEOTIDE SEQUENCE [LARGE SCALE GENOMIC DNA]</scope>
    <source>
        <strain evidence="8 9">GKU157</strain>
    </source>
</reference>
<protein>
    <submittedName>
        <fullName evidence="8">Branched-chain amino acid ABC transporter permease</fullName>
    </submittedName>
</protein>
<dbReference type="AlphaFoldDB" id="A0A5D0TQ20"/>
<feature type="transmembrane region" description="Helical" evidence="7">
    <location>
        <begin position="229"/>
        <end position="247"/>
    </location>
</feature>
<dbReference type="CDD" id="cd06581">
    <property type="entry name" value="TM_PBP1_LivM_like"/>
    <property type="match status" value="1"/>
</dbReference>
<feature type="transmembrane region" description="Helical" evidence="7">
    <location>
        <begin position="180"/>
        <end position="198"/>
    </location>
</feature>
<gene>
    <name evidence="8" type="ORF">FXF65_43240</name>
</gene>
<dbReference type="Proteomes" id="UP000322634">
    <property type="component" value="Unassembled WGS sequence"/>
</dbReference>
<name>A0A5D0TQ20_9ACTN</name>
<proteinExistence type="predicted"/>
<feature type="transmembrane region" description="Helical" evidence="7">
    <location>
        <begin position="47"/>
        <end position="66"/>
    </location>
</feature>
<keyword evidence="4 7" id="KW-1133">Transmembrane helix</keyword>
<keyword evidence="2" id="KW-1003">Cell membrane</keyword>
<evidence type="ECO:0000256" key="6">
    <source>
        <dbReference type="SAM" id="MobiDB-lite"/>
    </source>
</evidence>
<dbReference type="PANTHER" id="PTHR30482:SF10">
    <property type="entry name" value="HIGH-AFFINITY BRANCHED-CHAIN AMINO ACID TRANSPORT PROTEIN BRAE"/>
    <property type="match status" value="1"/>
</dbReference>
<feature type="region of interest" description="Disordered" evidence="6">
    <location>
        <begin position="345"/>
        <end position="380"/>
    </location>
</feature>
<keyword evidence="5 7" id="KW-0472">Membrane</keyword>
<evidence type="ECO:0000313" key="9">
    <source>
        <dbReference type="Proteomes" id="UP000322634"/>
    </source>
</evidence>
<evidence type="ECO:0000256" key="1">
    <source>
        <dbReference type="ARBA" id="ARBA00004651"/>
    </source>
</evidence>
<evidence type="ECO:0000256" key="3">
    <source>
        <dbReference type="ARBA" id="ARBA00022692"/>
    </source>
</evidence>
<feature type="transmembrane region" description="Helical" evidence="7">
    <location>
        <begin position="259"/>
        <end position="288"/>
    </location>
</feature>
<comment type="subcellular location">
    <subcellularLocation>
        <location evidence="1">Cell membrane</location>
        <topology evidence="1">Multi-pass membrane protein</topology>
    </subcellularLocation>
</comment>
<dbReference type="EMBL" id="VSFF01000024">
    <property type="protein sequence ID" value="TYC07372.1"/>
    <property type="molecule type" value="Genomic_DNA"/>
</dbReference>
<comment type="caution">
    <text evidence="8">The sequence shown here is derived from an EMBL/GenBank/DDBJ whole genome shotgun (WGS) entry which is preliminary data.</text>
</comment>
<feature type="transmembrane region" description="Helical" evidence="7">
    <location>
        <begin position="139"/>
        <end position="160"/>
    </location>
</feature>
<sequence>MVRLALRKDSPPDLRGRLGATAGALLAAGVVTLLGALLFMAPTMAEIVLLFGINAILVIGFQVFVGNTGIVSFGHVAFMAVGAYAGGIAAMPVIDKEVTLPDLPGPLAGFEVGFLPALLIGGAVAALLALLTGPALMRLSGAAASIATLGLLIIVSNVLAQATPLTRGPQSLFGVPENTTFAGVYASLAVVVVLSAWFKWSAAGLRARAVRDQPAAAEAAGVSVLRSRLWAFVLSAFITGVAGALYAQLLTAFSPGSFYIPQLVLVIAMAIVGGIGGISGALLGTAVITVINEVLRKVESGVSIGGLDIHAPSGISFAALGVALILMLRWRPSGLLGASEVQFEGRTPAPPEAAPAETGAAESGAAAPPVRSPAEVAAEE</sequence>
<feature type="transmembrane region" description="Helical" evidence="7">
    <location>
        <begin position="73"/>
        <end position="94"/>
    </location>
</feature>
<keyword evidence="3 7" id="KW-0812">Transmembrane</keyword>
<dbReference type="GO" id="GO:0005886">
    <property type="term" value="C:plasma membrane"/>
    <property type="evidence" value="ECO:0007669"/>
    <property type="project" value="UniProtKB-SubCell"/>
</dbReference>
<dbReference type="Pfam" id="PF02653">
    <property type="entry name" value="BPD_transp_2"/>
    <property type="match status" value="1"/>
</dbReference>
<evidence type="ECO:0000256" key="4">
    <source>
        <dbReference type="ARBA" id="ARBA00022989"/>
    </source>
</evidence>
<dbReference type="PANTHER" id="PTHR30482">
    <property type="entry name" value="HIGH-AFFINITY BRANCHED-CHAIN AMINO ACID TRANSPORT SYSTEM PERMEASE"/>
    <property type="match status" value="1"/>
</dbReference>
<dbReference type="OrthoDB" id="9814461at2"/>
<dbReference type="RefSeq" id="WP_148356301.1">
    <property type="nucleotide sequence ID" value="NZ_JBHSBF010000037.1"/>
</dbReference>
<feature type="transmembrane region" description="Helical" evidence="7">
    <location>
        <begin position="20"/>
        <end position="41"/>
    </location>
</feature>
<evidence type="ECO:0000256" key="7">
    <source>
        <dbReference type="SAM" id="Phobius"/>
    </source>
</evidence>
<dbReference type="InterPro" id="IPR001851">
    <property type="entry name" value="ABC_transp_permease"/>
</dbReference>
<keyword evidence="9" id="KW-1185">Reference proteome</keyword>
<accession>A0A5D0TQ20</accession>
<evidence type="ECO:0000256" key="5">
    <source>
        <dbReference type="ARBA" id="ARBA00023136"/>
    </source>
</evidence>
<dbReference type="InterPro" id="IPR043428">
    <property type="entry name" value="LivM-like"/>
</dbReference>
<feature type="transmembrane region" description="Helical" evidence="7">
    <location>
        <begin position="114"/>
        <end position="132"/>
    </location>
</feature>
<feature type="compositionally biased region" description="Low complexity" evidence="6">
    <location>
        <begin position="354"/>
        <end position="369"/>
    </location>
</feature>
<evidence type="ECO:0000313" key="8">
    <source>
        <dbReference type="EMBL" id="TYC07372.1"/>
    </source>
</evidence>